<comment type="similarity">
    <text evidence="1">Belongs to the Gfa family.</text>
</comment>
<protein>
    <recommendedName>
        <fullName evidence="4">CENP-V/GFA domain-containing protein</fullName>
    </recommendedName>
</protein>
<evidence type="ECO:0000256" key="1">
    <source>
        <dbReference type="ARBA" id="ARBA00005495"/>
    </source>
</evidence>
<proteinExistence type="inferred from homology"/>
<accession>A0A6I6MW00</accession>
<dbReference type="RefSeq" id="WP_158767701.1">
    <property type="nucleotide sequence ID" value="NZ_CP047045.1"/>
</dbReference>
<dbReference type="KEGG" id="tsv:DSM104635_03792"/>
<evidence type="ECO:0000259" key="4">
    <source>
        <dbReference type="PROSITE" id="PS51891"/>
    </source>
</evidence>
<dbReference type="InterPro" id="IPR052355">
    <property type="entry name" value="CENP-V-like"/>
</dbReference>
<gene>
    <name evidence="5" type="ORF">DSM104635_03792</name>
</gene>
<dbReference type="PANTHER" id="PTHR28620">
    <property type="entry name" value="CENTROMERE PROTEIN V"/>
    <property type="match status" value="1"/>
</dbReference>
<dbReference type="PANTHER" id="PTHR28620:SF1">
    <property type="entry name" value="CENP-V_GFA DOMAIN-CONTAINING PROTEIN"/>
    <property type="match status" value="1"/>
</dbReference>
<dbReference type="Pfam" id="PF04828">
    <property type="entry name" value="GFA"/>
    <property type="match status" value="1"/>
</dbReference>
<dbReference type="Proteomes" id="UP000431269">
    <property type="component" value="Chromosome"/>
</dbReference>
<dbReference type="InterPro" id="IPR011057">
    <property type="entry name" value="Mss4-like_sf"/>
</dbReference>
<keyword evidence="2" id="KW-0479">Metal-binding</keyword>
<dbReference type="PROSITE" id="PS51891">
    <property type="entry name" value="CENP_V_GFA"/>
    <property type="match status" value="1"/>
</dbReference>
<sequence length="135" mass="15114">MSKVSASCHCGAVRFEVEQPTQVLDCNCSHCRLYGSLIAYYPQRDVHFASPPDTFIYMWGDRELEFHHCRTCGCATHTTLVGTVDAEKIGVNARLIRGLDPKRVRLVQKNNGNDGIFWTHTESPVLPSHDAPPSE</sequence>
<dbReference type="SUPFAM" id="SSF51316">
    <property type="entry name" value="Mss4-like"/>
    <property type="match status" value="1"/>
</dbReference>
<evidence type="ECO:0000256" key="3">
    <source>
        <dbReference type="ARBA" id="ARBA00022833"/>
    </source>
</evidence>
<dbReference type="GO" id="GO:0046872">
    <property type="term" value="F:metal ion binding"/>
    <property type="evidence" value="ECO:0007669"/>
    <property type="project" value="UniProtKB-KW"/>
</dbReference>
<feature type="domain" description="CENP-V/GFA" evidence="4">
    <location>
        <begin position="4"/>
        <end position="119"/>
    </location>
</feature>
<dbReference type="Gene3D" id="2.170.150.70">
    <property type="match status" value="1"/>
</dbReference>
<dbReference type="GO" id="GO:0016846">
    <property type="term" value="F:carbon-sulfur lyase activity"/>
    <property type="evidence" value="ECO:0007669"/>
    <property type="project" value="InterPro"/>
</dbReference>
<organism evidence="5 6">
    <name type="scientific">Terricaulis silvestris</name>
    <dbReference type="NCBI Taxonomy" id="2686094"/>
    <lineage>
        <taxon>Bacteria</taxon>
        <taxon>Pseudomonadati</taxon>
        <taxon>Pseudomonadota</taxon>
        <taxon>Alphaproteobacteria</taxon>
        <taxon>Caulobacterales</taxon>
        <taxon>Caulobacteraceae</taxon>
        <taxon>Terricaulis</taxon>
    </lineage>
</organism>
<dbReference type="InterPro" id="IPR006913">
    <property type="entry name" value="CENP-V/GFA"/>
</dbReference>
<evidence type="ECO:0000313" key="5">
    <source>
        <dbReference type="EMBL" id="QGZ96927.1"/>
    </source>
</evidence>
<keyword evidence="6" id="KW-1185">Reference proteome</keyword>
<keyword evidence="3" id="KW-0862">Zinc</keyword>
<evidence type="ECO:0000256" key="2">
    <source>
        <dbReference type="ARBA" id="ARBA00022723"/>
    </source>
</evidence>
<evidence type="ECO:0000313" key="6">
    <source>
        <dbReference type="Proteomes" id="UP000431269"/>
    </source>
</evidence>
<reference evidence="6" key="1">
    <citation type="submission" date="2019-12" db="EMBL/GenBank/DDBJ databases">
        <title>Complete genome of Terracaulis silvestris 0127_4.</title>
        <authorList>
            <person name="Vieira S."/>
            <person name="Riedel T."/>
            <person name="Sproer C."/>
            <person name="Pascual J."/>
            <person name="Boedeker C."/>
            <person name="Overmann J."/>
        </authorList>
    </citation>
    <scope>NUCLEOTIDE SEQUENCE [LARGE SCALE GENOMIC DNA]</scope>
    <source>
        <strain evidence="6">0127_4</strain>
    </source>
</reference>
<dbReference type="AlphaFoldDB" id="A0A6I6MW00"/>
<name>A0A6I6MW00_9CAUL</name>
<dbReference type="EMBL" id="CP047045">
    <property type="protein sequence ID" value="QGZ96927.1"/>
    <property type="molecule type" value="Genomic_DNA"/>
</dbReference>